<feature type="transmembrane region" description="Helical" evidence="1">
    <location>
        <begin position="28"/>
        <end position="47"/>
    </location>
</feature>
<evidence type="ECO:0000256" key="1">
    <source>
        <dbReference type="SAM" id="Phobius"/>
    </source>
</evidence>
<reference evidence="3" key="1">
    <citation type="journal article" date="2012" name="Nat. Genet.">
        <title>Lifestyle transitions in plant pathogenic Colletotrichum fungi deciphered by genome and transcriptome analyses.</title>
        <authorList>
            <person name="O'Connell R.J."/>
            <person name="Thon M.R."/>
            <person name="Hacquard S."/>
            <person name="Amyotte S.G."/>
            <person name="Kleemann J."/>
            <person name="Torres M.F."/>
            <person name="Damm U."/>
            <person name="Buiate E.A."/>
            <person name="Epstein L."/>
            <person name="Alkan N."/>
            <person name="Altmueller J."/>
            <person name="Alvarado-Balderrama L."/>
            <person name="Bauser C.A."/>
            <person name="Becker C."/>
            <person name="Birren B.W."/>
            <person name="Chen Z."/>
            <person name="Choi J."/>
            <person name="Crouch J.A."/>
            <person name="Duvick J.P."/>
            <person name="Farman M.A."/>
            <person name="Gan P."/>
            <person name="Heiman D."/>
            <person name="Henrissat B."/>
            <person name="Howard R.J."/>
            <person name="Kabbage M."/>
            <person name="Koch C."/>
            <person name="Kracher B."/>
            <person name="Kubo Y."/>
            <person name="Law A.D."/>
            <person name="Lebrun M.-H."/>
            <person name="Lee Y.-H."/>
            <person name="Miyara I."/>
            <person name="Moore N."/>
            <person name="Neumann U."/>
            <person name="Nordstroem K."/>
            <person name="Panaccione D.G."/>
            <person name="Panstruga R."/>
            <person name="Place M."/>
            <person name="Proctor R.H."/>
            <person name="Prusky D."/>
            <person name="Rech G."/>
            <person name="Reinhardt R."/>
            <person name="Rollins J.A."/>
            <person name="Rounsley S."/>
            <person name="Schardl C.L."/>
            <person name="Schwartz D.C."/>
            <person name="Shenoy N."/>
            <person name="Shirasu K."/>
            <person name="Sikhakolli U.R."/>
            <person name="Stueber K."/>
            <person name="Sukno S.A."/>
            <person name="Sweigard J.A."/>
            <person name="Takano Y."/>
            <person name="Takahara H."/>
            <person name="Trail F."/>
            <person name="van der Does H.C."/>
            <person name="Voll L.M."/>
            <person name="Will I."/>
            <person name="Young S."/>
            <person name="Zeng Q."/>
            <person name="Zhang J."/>
            <person name="Zhou S."/>
            <person name="Dickman M.B."/>
            <person name="Schulze-Lefert P."/>
            <person name="Ver Loren van Themaat E."/>
            <person name="Ma L.-J."/>
            <person name="Vaillancourt L.J."/>
        </authorList>
    </citation>
    <scope>NUCLEOTIDE SEQUENCE [LARGE SCALE GENOMIC DNA]</scope>
    <source>
        <strain evidence="3">M1.001 / M2 / FGSC 10212</strain>
    </source>
</reference>
<feature type="transmembrane region" description="Helical" evidence="1">
    <location>
        <begin position="59"/>
        <end position="78"/>
    </location>
</feature>
<protein>
    <submittedName>
        <fullName evidence="2">Uncharacterized protein</fullName>
    </submittedName>
</protein>
<dbReference type="VEuPathDB" id="FungiDB:GLRG_11997"/>
<keyword evidence="1" id="KW-1133">Transmembrane helix</keyword>
<gene>
    <name evidence="2" type="ORF">GLRG_11997</name>
</gene>
<evidence type="ECO:0000313" key="3">
    <source>
        <dbReference type="Proteomes" id="UP000008782"/>
    </source>
</evidence>
<evidence type="ECO:0000313" key="2">
    <source>
        <dbReference type="EMBL" id="EFQ36851.1"/>
    </source>
</evidence>
<dbReference type="HOGENOM" id="CLU_2440713_0_0_1"/>
<keyword evidence="3" id="KW-1185">Reference proteome</keyword>
<dbReference type="GeneID" id="24417360"/>
<proteinExistence type="predicted"/>
<keyword evidence="1" id="KW-0472">Membrane</keyword>
<dbReference type="EMBL" id="GG697656">
    <property type="protein sequence ID" value="EFQ36851.1"/>
    <property type="molecule type" value="Genomic_DNA"/>
</dbReference>
<accession>E3R163</accession>
<dbReference type="RefSeq" id="XP_008100871.1">
    <property type="nucleotide sequence ID" value="XM_008102680.1"/>
</dbReference>
<dbReference type="AlphaFoldDB" id="E3R163"/>
<name>E3R163_COLGM</name>
<keyword evidence="1" id="KW-0812">Transmembrane</keyword>
<sequence>MARMALQPYPLFVNVRAYNGFSVTRDGFINVMACSSFVNIVAYNGFINVVAHSGFVNVVAYNGFVNVVACGGFINVTLRDPSLQSSHKGV</sequence>
<dbReference type="Proteomes" id="UP000008782">
    <property type="component" value="Unassembled WGS sequence"/>
</dbReference>
<organism evidence="3">
    <name type="scientific">Colletotrichum graminicola (strain M1.001 / M2 / FGSC 10212)</name>
    <name type="common">Maize anthracnose fungus</name>
    <name type="synonym">Glomerella graminicola</name>
    <dbReference type="NCBI Taxonomy" id="645133"/>
    <lineage>
        <taxon>Eukaryota</taxon>
        <taxon>Fungi</taxon>
        <taxon>Dikarya</taxon>
        <taxon>Ascomycota</taxon>
        <taxon>Pezizomycotina</taxon>
        <taxon>Sordariomycetes</taxon>
        <taxon>Hypocreomycetidae</taxon>
        <taxon>Glomerellales</taxon>
        <taxon>Glomerellaceae</taxon>
        <taxon>Colletotrichum</taxon>
        <taxon>Colletotrichum graminicola species complex</taxon>
    </lineage>
</organism>